<dbReference type="InterPro" id="IPR052337">
    <property type="entry name" value="SAT4-like"/>
</dbReference>
<evidence type="ECO:0000259" key="17">
    <source>
        <dbReference type="PROSITE" id="PS52012"/>
    </source>
</evidence>
<dbReference type="PANTHER" id="PTHR33048">
    <property type="entry name" value="PTH11-LIKE INTEGRAL MEMBRANE PROTEIN (AFU_ORTHOLOGUE AFUA_5G11245)"/>
    <property type="match status" value="1"/>
</dbReference>
<comment type="caution">
    <text evidence="14">Lacks conserved residue(s) required for the propagation of feature annotation.</text>
</comment>
<proteinExistence type="inferred from homology"/>
<feature type="signal peptide" evidence="16">
    <location>
        <begin position="1"/>
        <end position="25"/>
    </location>
</feature>
<dbReference type="AlphaFoldDB" id="A0A9P8UUP8"/>
<comment type="caution">
    <text evidence="18">The sequence shown here is derived from an EMBL/GenBank/DDBJ whole genome shotgun (WGS) entry which is preliminary data.</text>
</comment>
<evidence type="ECO:0000256" key="1">
    <source>
        <dbReference type="ARBA" id="ARBA00004141"/>
    </source>
</evidence>
<dbReference type="OrthoDB" id="4746163at2759"/>
<keyword evidence="6" id="KW-0325">Glycoprotein</keyword>
<evidence type="ECO:0000256" key="5">
    <source>
        <dbReference type="ARBA" id="ARBA00022525"/>
    </source>
</evidence>
<keyword evidence="12" id="KW-0449">Lipoprotein</keyword>
<feature type="binding site" description="axial binding residue" evidence="14">
    <location>
        <position position="56"/>
    </location>
    <ligand>
        <name>heme</name>
        <dbReference type="ChEBI" id="CHEBI:30413"/>
    </ligand>
    <ligandPart>
        <name>Fe</name>
        <dbReference type="ChEBI" id="CHEBI:18248"/>
    </ligandPart>
</feature>
<keyword evidence="14" id="KW-0349">Heme</keyword>
<dbReference type="Pfam" id="PF05730">
    <property type="entry name" value="CFEM"/>
    <property type="match status" value="1"/>
</dbReference>
<protein>
    <recommendedName>
        <fullName evidence="17">CFEM domain-containing protein</fullName>
    </recommendedName>
</protein>
<dbReference type="RefSeq" id="XP_045962773.1">
    <property type="nucleotide sequence ID" value="XM_046095535.1"/>
</dbReference>
<keyword evidence="10 15" id="KW-0472">Membrane</keyword>
<dbReference type="GO" id="GO:0005576">
    <property type="term" value="C:extracellular region"/>
    <property type="evidence" value="ECO:0007669"/>
    <property type="project" value="UniProtKB-SubCell"/>
</dbReference>
<feature type="transmembrane region" description="Helical" evidence="15">
    <location>
        <begin position="298"/>
        <end position="317"/>
    </location>
</feature>
<evidence type="ECO:0000256" key="7">
    <source>
        <dbReference type="ARBA" id="ARBA00022692"/>
    </source>
</evidence>
<keyword evidence="6" id="KW-0336">GPI-anchor</keyword>
<evidence type="ECO:0000256" key="14">
    <source>
        <dbReference type="PROSITE-ProRule" id="PRU01356"/>
    </source>
</evidence>
<dbReference type="InterPro" id="IPR008427">
    <property type="entry name" value="Extracellular_membr_CFEM_dom"/>
</dbReference>
<evidence type="ECO:0000256" key="2">
    <source>
        <dbReference type="ARBA" id="ARBA00004589"/>
    </source>
</evidence>
<feature type="transmembrane region" description="Helical" evidence="15">
    <location>
        <begin position="143"/>
        <end position="162"/>
    </location>
</feature>
<comment type="similarity">
    <text evidence="13">Belongs to the SAT4 family.</text>
</comment>
<feature type="disulfide bond" evidence="14">
    <location>
        <begin position="65"/>
        <end position="98"/>
    </location>
</feature>
<evidence type="ECO:0000256" key="11">
    <source>
        <dbReference type="ARBA" id="ARBA00023157"/>
    </source>
</evidence>
<dbReference type="PANTHER" id="PTHR33048:SF131">
    <property type="entry name" value="INTEGRAL MEMBRANE PROTEIN"/>
    <property type="match status" value="1"/>
</dbReference>
<keyword evidence="14" id="KW-0479">Metal-binding</keyword>
<gene>
    <name evidence="18" type="ORF">BKA67DRAFT_216577</name>
</gene>
<dbReference type="Pfam" id="PF20684">
    <property type="entry name" value="Fung_rhodopsin"/>
    <property type="match status" value="1"/>
</dbReference>
<evidence type="ECO:0000256" key="12">
    <source>
        <dbReference type="ARBA" id="ARBA00023288"/>
    </source>
</evidence>
<evidence type="ECO:0000256" key="9">
    <source>
        <dbReference type="ARBA" id="ARBA00022989"/>
    </source>
</evidence>
<keyword evidence="9 15" id="KW-1133">Transmembrane helix</keyword>
<feature type="chain" id="PRO_5040349544" description="CFEM domain-containing protein" evidence="16">
    <location>
        <begin position="26"/>
        <end position="344"/>
    </location>
</feature>
<feature type="domain" description="CFEM" evidence="17">
    <location>
        <begin position="8"/>
        <end position="125"/>
    </location>
</feature>
<evidence type="ECO:0000313" key="18">
    <source>
        <dbReference type="EMBL" id="KAH6658539.1"/>
    </source>
</evidence>
<keyword evidence="14" id="KW-0408">Iron</keyword>
<dbReference type="PROSITE" id="PS52012">
    <property type="entry name" value="CFEM"/>
    <property type="match status" value="1"/>
</dbReference>
<evidence type="ECO:0000256" key="13">
    <source>
        <dbReference type="ARBA" id="ARBA00038359"/>
    </source>
</evidence>
<comment type="similarity">
    <text evidence="4">Belongs to the RBT5 family.</text>
</comment>
<evidence type="ECO:0000256" key="8">
    <source>
        <dbReference type="ARBA" id="ARBA00022729"/>
    </source>
</evidence>
<dbReference type="Proteomes" id="UP000758603">
    <property type="component" value="Unassembled WGS sequence"/>
</dbReference>
<evidence type="ECO:0000256" key="16">
    <source>
        <dbReference type="SAM" id="SignalP"/>
    </source>
</evidence>
<dbReference type="EMBL" id="JAGPXC010000002">
    <property type="protein sequence ID" value="KAH6658539.1"/>
    <property type="molecule type" value="Genomic_DNA"/>
</dbReference>
<dbReference type="GO" id="GO:0098552">
    <property type="term" value="C:side of membrane"/>
    <property type="evidence" value="ECO:0007669"/>
    <property type="project" value="UniProtKB-KW"/>
</dbReference>
<comment type="subcellular location">
    <subcellularLocation>
        <location evidence="2">Membrane</location>
        <topology evidence="2">Lipid-anchor</topology>
        <topology evidence="2">GPI-anchor</topology>
    </subcellularLocation>
    <subcellularLocation>
        <location evidence="1">Membrane</location>
        <topology evidence="1">Multi-pass membrane protein</topology>
    </subcellularLocation>
    <subcellularLocation>
        <location evidence="3">Secreted</location>
    </subcellularLocation>
</comment>
<feature type="transmembrane region" description="Helical" evidence="15">
    <location>
        <begin position="182"/>
        <end position="210"/>
    </location>
</feature>
<accession>A0A9P8UUP8</accession>
<keyword evidence="5" id="KW-0964">Secreted</keyword>
<feature type="transmembrane region" description="Helical" evidence="15">
    <location>
        <begin position="112"/>
        <end position="131"/>
    </location>
</feature>
<evidence type="ECO:0000313" key="19">
    <source>
        <dbReference type="Proteomes" id="UP000758603"/>
    </source>
</evidence>
<dbReference type="InterPro" id="IPR049326">
    <property type="entry name" value="Rhodopsin_dom_fungi"/>
</dbReference>
<evidence type="ECO:0000256" key="6">
    <source>
        <dbReference type="ARBA" id="ARBA00022622"/>
    </source>
</evidence>
<evidence type="ECO:0000256" key="4">
    <source>
        <dbReference type="ARBA" id="ARBA00010031"/>
    </source>
</evidence>
<feature type="transmembrane region" description="Helical" evidence="15">
    <location>
        <begin position="222"/>
        <end position="242"/>
    </location>
</feature>
<evidence type="ECO:0000256" key="10">
    <source>
        <dbReference type="ARBA" id="ARBA00023136"/>
    </source>
</evidence>
<name>A0A9P8UUP8_9PEZI</name>
<keyword evidence="7 15" id="KW-0812">Transmembrane</keyword>
<evidence type="ECO:0000256" key="15">
    <source>
        <dbReference type="SAM" id="Phobius"/>
    </source>
</evidence>
<sequence>MTRQVRLVGFAVMLWVVTCAQVVRATTASEVIASIPRCALPCVIEDLSTAKCSMTDVSSLSDCVCRNTTLLTRLSNCIQTSCSYRDQVLASSSASSLCAAYPKESRTRDVQIASIVTMALAVPIVLARCAARLQFTKKLWLDDWTALLGMILLAGLAAMEYISSKMGFGNHYWNISASDGPILLQLFYVAQILYIAIQLLAKVSISLLFIRLFPARWIRLTLQIFIAFMLGHGLIFIMVIAFQCWPVHSIWDKTITGRCVDVTVVGYVGAGLSIGEDLFLMLLPITELRKLQVTQRQRVLLSAMFAIGSFAAVTSMIRLKYMVMFANTFDSTCKLLVFRTRDLR</sequence>
<dbReference type="SMART" id="SM00747">
    <property type="entry name" value="CFEM"/>
    <property type="match status" value="1"/>
</dbReference>
<evidence type="ECO:0000256" key="3">
    <source>
        <dbReference type="ARBA" id="ARBA00004613"/>
    </source>
</evidence>
<keyword evidence="8 16" id="KW-0732">Signal</keyword>
<keyword evidence="11 14" id="KW-1015">Disulfide bond</keyword>
<organism evidence="18 19">
    <name type="scientific">Truncatella angustata</name>
    <dbReference type="NCBI Taxonomy" id="152316"/>
    <lineage>
        <taxon>Eukaryota</taxon>
        <taxon>Fungi</taxon>
        <taxon>Dikarya</taxon>
        <taxon>Ascomycota</taxon>
        <taxon>Pezizomycotina</taxon>
        <taxon>Sordariomycetes</taxon>
        <taxon>Xylariomycetidae</taxon>
        <taxon>Amphisphaeriales</taxon>
        <taxon>Sporocadaceae</taxon>
        <taxon>Truncatella</taxon>
    </lineage>
</organism>
<keyword evidence="19" id="KW-1185">Reference proteome</keyword>
<dbReference type="GeneID" id="70124428"/>
<feature type="transmembrane region" description="Helical" evidence="15">
    <location>
        <begin position="262"/>
        <end position="286"/>
    </location>
</feature>
<reference evidence="18" key="1">
    <citation type="journal article" date="2021" name="Nat. Commun.">
        <title>Genetic determinants of endophytism in the Arabidopsis root mycobiome.</title>
        <authorList>
            <person name="Mesny F."/>
            <person name="Miyauchi S."/>
            <person name="Thiergart T."/>
            <person name="Pickel B."/>
            <person name="Atanasova L."/>
            <person name="Karlsson M."/>
            <person name="Huettel B."/>
            <person name="Barry K.W."/>
            <person name="Haridas S."/>
            <person name="Chen C."/>
            <person name="Bauer D."/>
            <person name="Andreopoulos W."/>
            <person name="Pangilinan J."/>
            <person name="LaButti K."/>
            <person name="Riley R."/>
            <person name="Lipzen A."/>
            <person name="Clum A."/>
            <person name="Drula E."/>
            <person name="Henrissat B."/>
            <person name="Kohler A."/>
            <person name="Grigoriev I.V."/>
            <person name="Martin F.M."/>
            <person name="Hacquard S."/>
        </authorList>
    </citation>
    <scope>NUCLEOTIDE SEQUENCE</scope>
    <source>
        <strain evidence="18">MPI-SDFR-AT-0073</strain>
    </source>
</reference>
<dbReference type="GO" id="GO:0046872">
    <property type="term" value="F:metal ion binding"/>
    <property type="evidence" value="ECO:0007669"/>
    <property type="project" value="UniProtKB-UniRule"/>
</dbReference>